<dbReference type="SUPFAM" id="SSF56176">
    <property type="entry name" value="FAD-binding/transporter-associated domain-like"/>
    <property type="match status" value="1"/>
</dbReference>
<dbReference type="InterPro" id="IPR036318">
    <property type="entry name" value="FAD-bd_PCMH-like_sf"/>
</dbReference>
<dbReference type="InterPro" id="IPR051312">
    <property type="entry name" value="Diverse_Substr_Oxidored"/>
</dbReference>
<organism evidence="5 6">
    <name type="scientific">Pirellula staleyi (strain ATCC 27377 / DSM 6068 / ICPB 4128)</name>
    <name type="common">Pirella staleyi</name>
    <dbReference type="NCBI Taxonomy" id="530564"/>
    <lineage>
        <taxon>Bacteria</taxon>
        <taxon>Pseudomonadati</taxon>
        <taxon>Planctomycetota</taxon>
        <taxon>Planctomycetia</taxon>
        <taxon>Pirellulales</taxon>
        <taxon>Pirellulaceae</taxon>
        <taxon>Pirellula</taxon>
    </lineage>
</organism>
<dbReference type="HOGENOM" id="CLU_058050_0_1_0"/>
<dbReference type="PANTHER" id="PTHR42659">
    <property type="entry name" value="XANTHINE DEHYDROGENASE SUBUNIT C-RELATED"/>
    <property type="match status" value="1"/>
</dbReference>
<dbReference type="OrthoDB" id="9789842at2"/>
<dbReference type="InterPro" id="IPR002346">
    <property type="entry name" value="Mopterin_DH_FAD-bd"/>
</dbReference>
<dbReference type="InterPro" id="IPR016169">
    <property type="entry name" value="FAD-bd_PCMH_sub2"/>
</dbReference>
<dbReference type="Gene3D" id="3.30.390.50">
    <property type="entry name" value="CO dehydrogenase flavoprotein, C-terminal domain"/>
    <property type="match status" value="1"/>
</dbReference>
<dbReference type="PANTHER" id="PTHR42659:SF2">
    <property type="entry name" value="XANTHINE DEHYDROGENASE SUBUNIT C-RELATED"/>
    <property type="match status" value="1"/>
</dbReference>
<dbReference type="Pfam" id="PF03450">
    <property type="entry name" value="CO_deh_flav_C"/>
    <property type="match status" value="1"/>
</dbReference>
<dbReference type="InterPro" id="IPR036683">
    <property type="entry name" value="CO_DH_flav_C_dom_sf"/>
</dbReference>
<sequence>MQNFAYRAPTSLAEATQLLAWANGKARILAGGTDILVQLREGTRSAEIVVDVKKIPELSELHFTPQTGLKLGAAVPCYRIYDDSQIAAAYPALADATRIVGGWQIQSRASVGGNLCNASPAADTIPALIAHHAYCEIIGPQGRRNVAVELFCTGPGKNQLAPGELLHAIMFPPTLAHSGSAYERFIPRNEMDIAVVGVASRLQLNSKCDTIEYARIGIGAVAPTCRYAQEASEFLAGKSPTADNFAEAGKLAQKIASPISDMRGTAEYRMHLIGVLVTRTLEKAAARARGEVFASVH</sequence>
<keyword evidence="6" id="KW-1185">Reference proteome</keyword>
<evidence type="ECO:0000256" key="2">
    <source>
        <dbReference type="ARBA" id="ARBA00022827"/>
    </source>
</evidence>
<dbReference type="GO" id="GO:0016491">
    <property type="term" value="F:oxidoreductase activity"/>
    <property type="evidence" value="ECO:0007669"/>
    <property type="project" value="UniProtKB-KW"/>
</dbReference>
<keyword evidence="2" id="KW-0274">FAD</keyword>
<evidence type="ECO:0000259" key="4">
    <source>
        <dbReference type="PROSITE" id="PS51387"/>
    </source>
</evidence>
<dbReference type="Proteomes" id="UP000001887">
    <property type="component" value="Chromosome"/>
</dbReference>
<dbReference type="AlphaFoldDB" id="D2QZY0"/>
<proteinExistence type="predicted"/>
<evidence type="ECO:0000313" key="6">
    <source>
        <dbReference type="Proteomes" id="UP000001887"/>
    </source>
</evidence>
<evidence type="ECO:0000256" key="1">
    <source>
        <dbReference type="ARBA" id="ARBA00022630"/>
    </source>
</evidence>
<dbReference type="Pfam" id="PF00941">
    <property type="entry name" value="FAD_binding_5"/>
    <property type="match status" value="1"/>
</dbReference>
<name>D2QZY0_PIRSD</name>
<dbReference type="GO" id="GO:0071949">
    <property type="term" value="F:FAD binding"/>
    <property type="evidence" value="ECO:0007669"/>
    <property type="project" value="InterPro"/>
</dbReference>
<dbReference type="Gene3D" id="3.30.465.10">
    <property type="match status" value="1"/>
</dbReference>
<dbReference type="Gene3D" id="3.30.43.10">
    <property type="entry name" value="Uridine Diphospho-n-acetylenolpyruvylglucosamine Reductase, domain 2"/>
    <property type="match status" value="1"/>
</dbReference>
<dbReference type="KEGG" id="psl:Psta_3687"/>
<reference evidence="5 6" key="1">
    <citation type="journal article" date="2009" name="Stand. Genomic Sci.">
        <title>Complete genome sequence of Pirellula staleyi type strain (ATCC 27377).</title>
        <authorList>
            <person name="Clum A."/>
            <person name="Tindall B.J."/>
            <person name="Sikorski J."/>
            <person name="Ivanova N."/>
            <person name="Mavrommatis K."/>
            <person name="Lucas S."/>
            <person name="Glavina del Rio T."/>
            <person name="Nolan M."/>
            <person name="Chen F."/>
            <person name="Tice H."/>
            <person name="Pitluck S."/>
            <person name="Cheng J.F."/>
            <person name="Chertkov O."/>
            <person name="Brettin T."/>
            <person name="Han C."/>
            <person name="Detter J.C."/>
            <person name="Kuske C."/>
            <person name="Bruce D."/>
            <person name="Goodwin L."/>
            <person name="Ovchinikova G."/>
            <person name="Pati A."/>
            <person name="Mikhailova N."/>
            <person name="Chen A."/>
            <person name="Palaniappan K."/>
            <person name="Land M."/>
            <person name="Hauser L."/>
            <person name="Chang Y.J."/>
            <person name="Jeffries C.D."/>
            <person name="Chain P."/>
            <person name="Rohde M."/>
            <person name="Goker M."/>
            <person name="Bristow J."/>
            <person name="Eisen J.A."/>
            <person name="Markowitz V."/>
            <person name="Hugenholtz P."/>
            <person name="Kyrpides N.C."/>
            <person name="Klenk H.P."/>
            <person name="Lapidus A."/>
        </authorList>
    </citation>
    <scope>NUCLEOTIDE SEQUENCE [LARGE SCALE GENOMIC DNA]</scope>
    <source>
        <strain evidence="6">ATCC 27377 / DSM 6068 / ICPB 4128</strain>
    </source>
</reference>
<protein>
    <submittedName>
        <fullName evidence="5">Molybdopterin dehydrogenase FAD-binding protein</fullName>
    </submittedName>
</protein>
<keyword evidence="1" id="KW-0285">Flavoprotein</keyword>
<dbReference type="InterPro" id="IPR016167">
    <property type="entry name" value="FAD-bd_PCMH_sub1"/>
</dbReference>
<dbReference type="PROSITE" id="PS51387">
    <property type="entry name" value="FAD_PCMH"/>
    <property type="match status" value="1"/>
</dbReference>
<dbReference type="eggNOG" id="COG1319">
    <property type="taxonomic scope" value="Bacteria"/>
</dbReference>
<evidence type="ECO:0000256" key="3">
    <source>
        <dbReference type="ARBA" id="ARBA00023002"/>
    </source>
</evidence>
<evidence type="ECO:0000313" key="5">
    <source>
        <dbReference type="EMBL" id="ADB18345.1"/>
    </source>
</evidence>
<dbReference type="InterPro" id="IPR016166">
    <property type="entry name" value="FAD-bd_PCMH"/>
</dbReference>
<dbReference type="SMART" id="SM01092">
    <property type="entry name" value="CO_deh_flav_C"/>
    <property type="match status" value="1"/>
</dbReference>
<accession>D2QZY0</accession>
<dbReference type="EMBL" id="CP001848">
    <property type="protein sequence ID" value="ADB18345.1"/>
    <property type="molecule type" value="Genomic_DNA"/>
</dbReference>
<dbReference type="SUPFAM" id="SSF55447">
    <property type="entry name" value="CO dehydrogenase flavoprotein C-terminal domain-like"/>
    <property type="match status" value="1"/>
</dbReference>
<dbReference type="STRING" id="530564.Psta_3687"/>
<keyword evidence="3" id="KW-0560">Oxidoreductase</keyword>
<gene>
    <name evidence="5" type="ordered locus">Psta_3687</name>
</gene>
<dbReference type="InterPro" id="IPR005107">
    <property type="entry name" value="CO_DH_flav_C"/>
</dbReference>
<feature type="domain" description="FAD-binding PCMH-type" evidence="4">
    <location>
        <begin position="1"/>
        <end position="176"/>
    </location>
</feature>